<accession>A0A0A2VIN2</accession>
<dbReference type="InterPro" id="IPR042044">
    <property type="entry name" value="EXOC6PINT-1/Sec15/Tip20_C_dom2"/>
</dbReference>
<evidence type="ECO:0000259" key="2">
    <source>
        <dbReference type="Pfam" id="PF04091"/>
    </source>
</evidence>
<name>A0A0A2VIN2_PARBA</name>
<dbReference type="GO" id="GO:0016020">
    <property type="term" value="C:membrane"/>
    <property type="evidence" value="ECO:0007669"/>
    <property type="project" value="TreeGrafter"/>
</dbReference>
<dbReference type="GO" id="GO:0006893">
    <property type="term" value="P:Golgi to plasma membrane transport"/>
    <property type="evidence" value="ECO:0007669"/>
    <property type="project" value="TreeGrafter"/>
</dbReference>
<dbReference type="InterPro" id="IPR046361">
    <property type="entry name" value="EXOC6/Sec15_C"/>
</dbReference>
<dbReference type="GO" id="GO:0006886">
    <property type="term" value="P:intracellular protein transport"/>
    <property type="evidence" value="ECO:0007669"/>
    <property type="project" value="InterPro"/>
</dbReference>
<dbReference type="OMA" id="DEFYDMS"/>
<dbReference type="GO" id="GO:0090522">
    <property type="term" value="P:vesicle tethering involved in exocytosis"/>
    <property type="evidence" value="ECO:0007669"/>
    <property type="project" value="InterPro"/>
</dbReference>
<evidence type="ECO:0000256" key="1">
    <source>
        <dbReference type="ARBA" id="ARBA00023054"/>
    </source>
</evidence>
<dbReference type="Proteomes" id="UP000002059">
    <property type="component" value="Partially assembled WGS sequence"/>
</dbReference>
<gene>
    <name evidence="3" type="ORF">PAAG_12558</name>
</gene>
<dbReference type="InterPro" id="IPR007225">
    <property type="entry name" value="EXOC6/Sec15"/>
</dbReference>
<evidence type="ECO:0000313" key="4">
    <source>
        <dbReference type="Proteomes" id="UP000002059"/>
    </source>
</evidence>
<dbReference type="PANTHER" id="PTHR12702">
    <property type="entry name" value="SEC15"/>
    <property type="match status" value="1"/>
</dbReference>
<dbReference type="Pfam" id="PF04091">
    <property type="entry name" value="Sec15_C"/>
    <property type="match status" value="1"/>
</dbReference>
<reference evidence="3 4" key="1">
    <citation type="journal article" date="2011" name="PLoS Genet.">
        <title>Comparative genomic analysis of human fungal pathogens causing paracoccidioidomycosis.</title>
        <authorList>
            <person name="Desjardins C.A."/>
            <person name="Champion M.D."/>
            <person name="Holder J.W."/>
            <person name="Muszewska A."/>
            <person name="Goldberg J."/>
            <person name="Bailao A.M."/>
            <person name="Brigido M.M."/>
            <person name="Ferreira M.E."/>
            <person name="Garcia A.M."/>
            <person name="Grynberg M."/>
            <person name="Gujja S."/>
            <person name="Heiman D.I."/>
            <person name="Henn M.R."/>
            <person name="Kodira C.D."/>
            <person name="Leon-Narvaez H."/>
            <person name="Longo L.V."/>
            <person name="Ma L.J."/>
            <person name="Malavazi I."/>
            <person name="Matsuo A.L."/>
            <person name="Morais F.V."/>
            <person name="Pereira M."/>
            <person name="Rodriguez-Brito S."/>
            <person name="Sakthikumar S."/>
            <person name="Salem-Izacc S.M."/>
            <person name="Sykes S.M."/>
            <person name="Teixeira M.M."/>
            <person name="Vallejo M.C."/>
            <person name="Walter M.E."/>
            <person name="Yandava C."/>
            <person name="Young S."/>
            <person name="Zeng Q."/>
            <person name="Zucker J."/>
            <person name="Felipe M.S."/>
            <person name="Goldman G.H."/>
            <person name="Haas B.J."/>
            <person name="McEwen J.G."/>
            <person name="Nino-Vega G."/>
            <person name="Puccia R."/>
            <person name="San-Blas G."/>
            <person name="Soares C.M."/>
            <person name="Birren B.W."/>
            <person name="Cuomo C.A."/>
        </authorList>
    </citation>
    <scope>NUCLEOTIDE SEQUENCE [LARGE SCALE GENOMIC DNA]</scope>
    <source>
        <strain evidence="4">ATCC MYA-826 / Pb01</strain>
    </source>
</reference>
<dbReference type="AlphaFoldDB" id="A0A0A2VIN2"/>
<dbReference type="PANTHER" id="PTHR12702:SF0">
    <property type="entry name" value="EXOCYST COMPLEX COMPONENT 6"/>
    <property type="match status" value="1"/>
</dbReference>
<dbReference type="OrthoDB" id="10267033at2759"/>
<dbReference type="STRING" id="502779.A0A0A2VIN2"/>
<keyword evidence="1" id="KW-0175">Coiled coil</keyword>
<protein>
    <recommendedName>
        <fullName evidence="2">Exocyst complex subunit EXOC6/Sec15 C-terminal domain-containing protein</fullName>
    </recommendedName>
</protein>
<evidence type="ECO:0000313" key="3">
    <source>
        <dbReference type="EMBL" id="KGQ00774.1"/>
    </source>
</evidence>
<dbReference type="GO" id="GO:0000145">
    <property type="term" value="C:exocyst"/>
    <property type="evidence" value="ECO:0007669"/>
    <property type="project" value="TreeGrafter"/>
</dbReference>
<dbReference type="VEuPathDB" id="FungiDB:PAAG_12558"/>
<dbReference type="KEGG" id="pbl:PAAG_12558"/>
<sequence>MVLALPLSPDVKKINSNGVAALAQDVDYLTKFVDSLGVPILRENLDELQQTVQLLQADNADEFYDISTRNKKYGRVDAMNGPVLLEKLVSAAQSPQKQDKFGALSTRLGMK</sequence>
<dbReference type="RefSeq" id="XP_015702352.1">
    <property type="nucleotide sequence ID" value="XM_015848035.1"/>
</dbReference>
<organism evidence="3 4">
    <name type="scientific">Paracoccidioides lutzii (strain ATCC MYA-826 / Pb01)</name>
    <name type="common">Paracoccidioides brasiliensis</name>
    <dbReference type="NCBI Taxonomy" id="502779"/>
    <lineage>
        <taxon>Eukaryota</taxon>
        <taxon>Fungi</taxon>
        <taxon>Dikarya</taxon>
        <taxon>Ascomycota</taxon>
        <taxon>Pezizomycotina</taxon>
        <taxon>Eurotiomycetes</taxon>
        <taxon>Eurotiomycetidae</taxon>
        <taxon>Onygenales</taxon>
        <taxon>Ajellomycetaceae</taxon>
        <taxon>Paracoccidioides</taxon>
    </lineage>
</organism>
<feature type="domain" description="Exocyst complex subunit EXOC6/Sec15 C-terminal" evidence="2">
    <location>
        <begin position="3"/>
        <end position="87"/>
    </location>
</feature>
<proteinExistence type="predicted"/>
<keyword evidence="4" id="KW-1185">Reference proteome</keyword>
<dbReference type="HOGENOM" id="CLU_153357_0_0_1"/>
<dbReference type="EMBL" id="KN294025">
    <property type="protein sequence ID" value="KGQ00774.1"/>
    <property type="molecule type" value="Genomic_DNA"/>
</dbReference>
<dbReference type="Gene3D" id="1.20.58.670">
    <property type="entry name" value="Dsl1p vesicle tethering complex, Tip20p subunit, domain D"/>
    <property type="match status" value="1"/>
</dbReference>
<dbReference type="GeneID" id="26971170"/>